<protein>
    <submittedName>
        <fullName evidence="1">YheC/YheD family protein</fullName>
    </submittedName>
</protein>
<proteinExistence type="predicted"/>
<dbReference type="Proteomes" id="UP000267430">
    <property type="component" value="Unassembled WGS sequence"/>
</dbReference>
<accession>A0A433HNN1</accession>
<reference evidence="1 2" key="1">
    <citation type="submission" date="2018-12" db="EMBL/GenBank/DDBJ databases">
        <title>Bacillus chawlae sp. nov., Bacillus glennii sp. nov., and Bacillus saganii sp. nov. Isolated from the Vehicle Assembly Building at Kennedy Space Center where the Viking Spacecraft were Assembled.</title>
        <authorList>
            <person name="Seuylemezian A."/>
            <person name="Vaishampayan P."/>
        </authorList>
    </citation>
    <scope>NUCLEOTIDE SEQUENCE [LARGE SCALE GENOMIC DNA]</scope>
    <source>
        <strain evidence="1 2">L5</strain>
    </source>
</reference>
<dbReference type="RefSeq" id="WP_126863962.1">
    <property type="nucleotide sequence ID" value="NZ_JAUSTX010000001.1"/>
</dbReference>
<gene>
    <name evidence="1" type="ORF">ELQ35_06170</name>
</gene>
<dbReference type="OrthoDB" id="7869153at2"/>
<name>A0A433HNN1_9BACI</name>
<evidence type="ECO:0000313" key="2">
    <source>
        <dbReference type="Proteomes" id="UP000267430"/>
    </source>
</evidence>
<comment type="caution">
    <text evidence="1">The sequence shown here is derived from an EMBL/GenBank/DDBJ whole genome shotgun (WGS) entry which is preliminary data.</text>
</comment>
<organism evidence="1 2">
    <name type="scientific">Peribacillus cavernae</name>
    <dbReference type="NCBI Taxonomy" id="1674310"/>
    <lineage>
        <taxon>Bacteria</taxon>
        <taxon>Bacillati</taxon>
        <taxon>Bacillota</taxon>
        <taxon>Bacilli</taxon>
        <taxon>Bacillales</taxon>
        <taxon>Bacillaceae</taxon>
        <taxon>Peribacillus</taxon>
    </lineage>
</organism>
<dbReference type="AlphaFoldDB" id="A0A433HNN1"/>
<keyword evidence="2" id="KW-1185">Reference proteome</keyword>
<dbReference type="Pfam" id="PF14398">
    <property type="entry name" value="ATPgrasp_YheCD"/>
    <property type="match status" value="1"/>
</dbReference>
<dbReference type="SUPFAM" id="SSF56059">
    <property type="entry name" value="Glutathione synthetase ATP-binding domain-like"/>
    <property type="match status" value="1"/>
</dbReference>
<dbReference type="EMBL" id="RYZZ01000007">
    <property type="protein sequence ID" value="RUQ29941.1"/>
    <property type="molecule type" value="Genomic_DNA"/>
</dbReference>
<sequence>MLSLGIMSSQLRSEEMYFTEVALASEKENLFVYRFCPAKIDTGAETIHGEKYDYPTKEWIASQFSIPDFIYDRSFHGLIRQSEKVRFKIEWLKNHSAFLGFGLPGKHTVFQSLAQMDRLSRFLPPVKRMNKTGDIWRELSSHKKIILKPEFGSRGIGIYLLCMEADGWLVRMTKRENGYERFFDKKAALERWFLQLLQECPYVSQPYIELSNSEDEPYDVRIMLQKDSKNNWIERGRGVRVGRKHCITANLAAGARAVRFESLLQTFPPLLQPKIEMEIQDIIHQLPIELEDKFNRLFEIGLDLGIDKKGGVWILDINSKPGRKVIELLHPDKMHQLYKAPALYCRCLAGELLESR</sequence>
<evidence type="ECO:0000313" key="1">
    <source>
        <dbReference type="EMBL" id="RUQ29941.1"/>
    </source>
</evidence>
<dbReference type="InterPro" id="IPR026838">
    <property type="entry name" value="YheC/D"/>
</dbReference>